<protein>
    <submittedName>
        <fullName evidence="2">Dihydrodipicolinate reductase</fullName>
    </submittedName>
</protein>
<dbReference type="Proteomes" id="UP000282971">
    <property type="component" value="Unassembled WGS sequence"/>
</dbReference>
<sequence length="347" mass="37388">MAYRVIQWTTGNVGRRSLRAVIENPLYELVGVYSHGPSKVGKDAAELCGLDTPTGVLATNDVEALFALKPDVCVYNPMWIDVDELCRILEAGVNIVATAAFITGRWLGEEQRARIRAAGEKGGATLFGSGMNPGFANMMAIVSSQVCNRVDQVRVLESVDSTGYDSWETEVNVGFGKLPGTPGLVEAAAKTTEVFSDAVELTADALGVTLDEITFDIDYAVASADNELGYATIRKGEITAVDGRWRGKVGGKDLIVLRFQWLKGPNVENGFDIKHGYFIDVIGMPTVHTHVLLVPPKDWNEENYMGLGMIMTAMPAVNAIPHVVAAKPGIVMQHELPAYGAKGFARG</sequence>
<evidence type="ECO:0000259" key="1">
    <source>
        <dbReference type="Pfam" id="PF19328"/>
    </source>
</evidence>
<keyword evidence="3" id="KW-1185">Reference proteome</keyword>
<dbReference type="InterPro" id="IPR045760">
    <property type="entry name" value="DAP_DH_C"/>
</dbReference>
<dbReference type="InterPro" id="IPR036291">
    <property type="entry name" value="NAD(P)-bd_dom_sf"/>
</dbReference>
<dbReference type="Gene3D" id="3.40.50.720">
    <property type="entry name" value="NAD(P)-binding Rossmann-like Domain"/>
    <property type="match status" value="1"/>
</dbReference>
<dbReference type="OrthoDB" id="4759936at2"/>
<reference evidence="2 3" key="1">
    <citation type="submission" date="2019-01" db="EMBL/GenBank/DDBJ databases">
        <authorList>
            <person name="Chen W.-M."/>
        </authorList>
    </citation>
    <scope>NUCLEOTIDE SEQUENCE [LARGE SCALE GENOMIC DNA]</scope>
    <source>
        <strain evidence="2 3">CCP-7</strain>
    </source>
</reference>
<feature type="domain" description="2,4-diaminopentanoate dehydrogenase C-terminal" evidence="1">
    <location>
        <begin position="139"/>
        <end position="339"/>
    </location>
</feature>
<organism evidence="2 3">
    <name type="scientific">Sphingomonas crocodyli</name>
    <dbReference type="NCBI Taxonomy" id="1979270"/>
    <lineage>
        <taxon>Bacteria</taxon>
        <taxon>Pseudomonadati</taxon>
        <taxon>Pseudomonadota</taxon>
        <taxon>Alphaproteobacteria</taxon>
        <taxon>Sphingomonadales</taxon>
        <taxon>Sphingomonadaceae</taxon>
        <taxon>Sphingomonas</taxon>
    </lineage>
</organism>
<evidence type="ECO:0000313" key="3">
    <source>
        <dbReference type="Proteomes" id="UP000282971"/>
    </source>
</evidence>
<gene>
    <name evidence="2" type="ORF">EOD43_16665</name>
</gene>
<name>A0A437M0D3_9SPHN</name>
<dbReference type="Pfam" id="PF19328">
    <property type="entry name" value="DAP_DH_C"/>
    <property type="match status" value="1"/>
</dbReference>
<dbReference type="AlphaFoldDB" id="A0A437M0D3"/>
<dbReference type="CDD" id="cd24146">
    <property type="entry name" value="nat-AmDH_N_like"/>
    <property type="match status" value="1"/>
</dbReference>
<dbReference type="RefSeq" id="WP_127745164.1">
    <property type="nucleotide sequence ID" value="NZ_SACN01000002.1"/>
</dbReference>
<dbReference type="SUPFAM" id="SSF51735">
    <property type="entry name" value="NAD(P)-binding Rossmann-fold domains"/>
    <property type="match status" value="1"/>
</dbReference>
<evidence type="ECO:0000313" key="2">
    <source>
        <dbReference type="EMBL" id="RVT91151.1"/>
    </source>
</evidence>
<dbReference type="EMBL" id="SACN01000002">
    <property type="protein sequence ID" value="RVT91151.1"/>
    <property type="molecule type" value="Genomic_DNA"/>
</dbReference>
<accession>A0A437M0D3</accession>
<proteinExistence type="predicted"/>
<comment type="caution">
    <text evidence="2">The sequence shown here is derived from an EMBL/GenBank/DDBJ whole genome shotgun (WGS) entry which is preliminary data.</text>
</comment>